<dbReference type="Gene3D" id="1.25.40.10">
    <property type="entry name" value="Tetratricopeptide repeat domain"/>
    <property type="match status" value="1"/>
</dbReference>
<dbReference type="Pfam" id="PF13432">
    <property type="entry name" value="TPR_16"/>
    <property type="match status" value="1"/>
</dbReference>
<dbReference type="InterPro" id="IPR014162">
    <property type="entry name" value="CpoB_C"/>
</dbReference>
<evidence type="ECO:0000313" key="2">
    <source>
        <dbReference type="EMBL" id="HIW00758.1"/>
    </source>
</evidence>
<gene>
    <name evidence="2" type="primary">ybgF</name>
    <name evidence="2" type="ORF">H9894_06155</name>
</gene>
<comment type="caution">
    <text evidence="2">The sequence shown here is derived from an EMBL/GenBank/DDBJ whole genome shotgun (WGS) entry which is preliminary data.</text>
</comment>
<dbReference type="HAMAP" id="MF_02066">
    <property type="entry name" value="CpoB"/>
    <property type="match status" value="1"/>
</dbReference>
<evidence type="ECO:0000256" key="1">
    <source>
        <dbReference type="PROSITE-ProRule" id="PRU00339"/>
    </source>
</evidence>
<organism evidence="2 3">
    <name type="scientific">Candidatus Desulfovibrio intestinipullorum</name>
    <dbReference type="NCBI Taxonomy" id="2838536"/>
    <lineage>
        <taxon>Bacteria</taxon>
        <taxon>Pseudomonadati</taxon>
        <taxon>Thermodesulfobacteriota</taxon>
        <taxon>Desulfovibrionia</taxon>
        <taxon>Desulfovibrionales</taxon>
        <taxon>Desulfovibrionaceae</taxon>
        <taxon>Desulfovibrio</taxon>
    </lineage>
</organism>
<protein>
    <submittedName>
        <fullName evidence="2">Tol-pal system protein YbgF</fullName>
    </submittedName>
</protein>
<dbReference type="SUPFAM" id="SSF48452">
    <property type="entry name" value="TPR-like"/>
    <property type="match status" value="1"/>
</dbReference>
<sequence>MEAQLMQHDAQIRQMQPVQADAWNQVQALRDEVSDLRGQLADLRRIGGSAVLVDKLNRHDQALRQIETSMALKFDLGDPIAAPAGGLDAAAGVPQASLTQATAQSAQAAPTYGGIAATAAAGAAAATAAPSGSTWGQATPKPKQPTAQKDMTVALYEAGVNAFKARQYNDAQRSFSDFLQNFGSDPKAPDAQYYLAECYFQKNQFSDAALAYDTVITKYPKSSKAPGAYLKQGICFSKLKQNKAARARMNELIKKYPQSPEAARARSFLKTNK</sequence>
<accession>A0A9D1PWS4</accession>
<reference evidence="2" key="2">
    <citation type="submission" date="2021-04" db="EMBL/GenBank/DDBJ databases">
        <authorList>
            <person name="Gilroy R."/>
        </authorList>
    </citation>
    <scope>NUCLEOTIDE SEQUENCE</scope>
    <source>
        <strain evidence="2">ChiHecec2B26-446</strain>
    </source>
</reference>
<dbReference type="InterPro" id="IPR034706">
    <property type="entry name" value="CpoB"/>
</dbReference>
<dbReference type="PROSITE" id="PS50005">
    <property type="entry name" value="TPR"/>
    <property type="match status" value="1"/>
</dbReference>
<reference evidence="2" key="1">
    <citation type="journal article" date="2021" name="PeerJ">
        <title>Extensive microbial diversity within the chicken gut microbiome revealed by metagenomics and culture.</title>
        <authorList>
            <person name="Gilroy R."/>
            <person name="Ravi A."/>
            <person name="Getino M."/>
            <person name="Pursley I."/>
            <person name="Horton D.L."/>
            <person name="Alikhan N.F."/>
            <person name="Baker D."/>
            <person name="Gharbi K."/>
            <person name="Hall N."/>
            <person name="Watson M."/>
            <person name="Adriaenssens E.M."/>
            <person name="Foster-Nyarko E."/>
            <person name="Jarju S."/>
            <person name="Secka A."/>
            <person name="Antonio M."/>
            <person name="Oren A."/>
            <person name="Chaudhuri R.R."/>
            <person name="La Ragione R."/>
            <person name="Hildebrand F."/>
            <person name="Pallen M.J."/>
        </authorList>
    </citation>
    <scope>NUCLEOTIDE SEQUENCE</scope>
    <source>
        <strain evidence="2">ChiHecec2B26-446</strain>
    </source>
</reference>
<dbReference type="AlphaFoldDB" id="A0A9D1PWS4"/>
<evidence type="ECO:0000313" key="3">
    <source>
        <dbReference type="Proteomes" id="UP000886752"/>
    </source>
</evidence>
<feature type="repeat" description="TPR" evidence="1">
    <location>
        <begin position="189"/>
        <end position="222"/>
    </location>
</feature>
<dbReference type="InterPro" id="IPR019734">
    <property type="entry name" value="TPR_rpt"/>
</dbReference>
<keyword evidence="1" id="KW-0802">TPR repeat</keyword>
<proteinExistence type="inferred from homology"/>
<name>A0A9D1PWS4_9BACT</name>
<dbReference type="NCBIfam" id="TIGR02795">
    <property type="entry name" value="tol_pal_ybgF"/>
    <property type="match status" value="1"/>
</dbReference>
<dbReference type="SMART" id="SM00028">
    <property type="entry name" value="TPR"/>
    <property type="match status" value="2"/>
</dbReference>
<dbReference type="Pfam" id="PF13174">
    <property type="entry name" value="TPR_6"/>
    <property type="match status" value="1"/>
</dbReference>
<dbReference type="Proteomes" id="UP000886752">
    <property type="component" value="Unassembled WGS sequence"/>
</dbReference>
<dbReference type="GO" id="GO:0051301">
    <property type="term" value="P:cell division"/>
    <property type="evidence" value="ECO:0007669"/>
    <property type="project" value="InterPro"/>
</dbReference>
<dbReference type="EMBL" id="DXHV01000060">
    <property type="protein sequence ID" value="HIW00758.1"/>
    <property type="molecule type" value="Genomic_DNA"/>
</dbReference>
<dbReference type="InterPro" id="IPR011990">
    <property type="entry name" value="TPR-like_helical_dom_sf"/>
</dbReference>